<feature type="compositionally biased region" description="Pro residues" evidence="1">
    <location>
        <begin position="463"/>
        <end position="474"/>
    </location>
</feature>
<evidence type="ECO:0000313" key="2">
    <source>
        <dbReference type="EMBL" id="CAE0267286.1"/>
    </source>
</evidence>
<feature type="compositionally biased region" description="Low complexity" evidence="1">
    <location>
        <begin position="437"/>
        <end position="447"/>
    </location>
</feature>
<sequence length="579" mass="64521">MGWLDVVDAASCSVPGDNSSARNPLLSVAHQTGEIGRVQDDFIAHRKGMEEEERRAQSRQQSRGAGQRPFSVEEFESMPPSHRHLSTQQPFPSEAWRPSSIAPERQRYEADSEEAWVAARQSHLAHTSSSHMQVAPLQQQLRRMDMRPSQSHVHRQGVPHRDFAPKMFGRMADTLPLSFAPFQPSPFQPTPAQLEHGYERERREREEKEREKEEREAERRRQLDIDEKKGAVTRSEVLDRAEQLRLVHEKREKRRKEQEKIQHEMALVHPDDGRDTAEVRAEHRRGKKHPTDAGEREQLMSVISAERPSQVGAETTERYRKRHNVSVKSVHLAPIGGGGERVDGPPSGEPDREGEMVKLPMAAAPAEEEYGGGYQRADSSMTHYSNTRRKQISRRMSPLMGYAEPAPVPPSRGGGGGGGERRREEGGTLELLEDSSPRQPTSQPPSRTGERGRRRKGGVKEPIAPPPPSGPPPSTSSLIGGLARQHETQKKPALFGKYAPQRDRGLAPLGRDEGGEDHYYADHRDEEREGGGGIHKAQGSALAAQASHIVNPTFPSLPAADTAGFTPGFSLTSLRKPRR</sequence>
<proteinExistence type="predicted"/>
<dbReference type="EMBL" id="HBIB01045198">
    <property type="protein sequence ID" value="CAE0267286.1"/>
    <property type="molecule type" value="Transcribed_RNA"/>
</dbReference>
<feature type="region of interest" description="Disordered" evidence="1">
    <location>
        <begin position="249"/>
        <end position="540"/>
    </location>
</feature>
<protein>
    <submittedName>
        <fullName evidence="2">Uncharacterized protein</fullName>
    </submittedName>
</protein>
<feature type="region of interest" description="Disordered" evidence="1">
    <location>
        <begin position="557"/>
        <end position="579"/>
    </location>
</feature>
<feature type="region of interest" description="Disordered" evidence="1">
    <location>
        <begin position="49"/>
        <end position="108"/>
    </location>
</feature>
<feature type="region of interest" description="Disordered" evidence="1">
    <location>
        <begin position="180"/>
        <end position="220"/>
    </location>
</feature>
<feature type="compositionally biased region" description="Basic and acidic residues" evidence="1">
    <location>
        <begin position="269"/>
        <end position="281"/>
    </location>
</feature>
<feature type="compositionally biased region" description="Basic and acidic residues" evidence="1">
    <location>
        <begin position="196"/>
        <end position="220"/>
    </location>
</feature>
<evidence type="ECO:0000256" key="1">
    <source>
        <dbReference type="SAM" id="MobiDB-lite"/>
    </source>
</evidence>
<dbReference type="AlphaFoldDB" id="A0A7S3LVS1"/>
<name>A0A7S3LVS1_9EUKA</name>
<gene>
    <name evidence="2" type="ORF">PBIL07802_LOCUS29630</name>
</gene>
<feature type="compositionally biased region" description="Low complexity" evidence="1">
    <location>
        <begin position="58"/>
        <end position="68"/>
    </location>
</feature>
<feature type="compositionally biased region" description="Basic and acidic residues" evidence="1">
    <location>
        <begin position="500"/>
        <end position="530"/>
    </location>
</feature>
<accession>A0A7S3LVS1</accession>
<feature type="compositionally biased region" description="Basic and acidic residues" evidence="1">
    <location>
        <begin position="249"/>
        <end position="263"/>
    </location>
</feature>
<feature type="compositionally biased region" description="Basic and acidic residues" evidence="1">
    <location>
        <begin position="289"/>
        <end position="298"/>
    </location>
</feature>
<organism evidence="2">
    <name type="scientific">Palpitomonas bilix</name>
    <dbReference type="NCBI Taxonomy" id="652834"/>
    <lineage>
        <taxon>Eukaryota</taxon>
        <taxon>Eukaryota incertae sedis</taxon>
    </lineage>
</organism>
<reference evidence="2" key="1">
    <citation type="submission" date="2021-01" db="EMBL/GenBank/DDBJ databases">
        <authorList>
            <person name="Corre E."/>
            <person name="Pelletier E."/>
            <person name="Niang G."/>
            <person name="Scheremetjew M."/>
            <person name="Finn R."/>
            <person name="Kale V."/>
            <person name="Holt S."/>
            <person name="Cochrane G."/>
            <person name="Meng A."/>
            <person name="Brown T."/>
            <person name="Cohen L."/>
        </authorList>
    </citation>
    <scope>NUCLEOTIDE SEQUENCE</scope>
    <source>
        <strain evidence="2">NIES-2562</strain>
    </source>
</reference>